<dbReference type="GO" id="GO:0003985">
    <property type="term" value="F:acetyl-CoA C-acetyltransferase activity"/>
    <property type="evidence" value="ECO:0007669"/>
    <property type="project" value="TreeGrafter"/>
</dbReference>
<keyword evidence="9" id="KW-1185">Reference proteome</keyword>
<dbReference type="SUPFAM" id="SSF53901">
    <property type="entry name" value="Thiolase-like"/>
    <property type="match status" value="2"/>
</dbReference>
<dbReference type="Pfam" id="PF02803">
    <property type="entry name" value="Thiolase_C"/>
    <property type="match status" value="1"/>
</dbReference>
<evidence type="ECO:0000256" key="1">
    <source>
        <dbReference type="ARBA" id="ARBA00010982"/>
    </source>
</evidence>
<dbReference type="InterPro" id="IPR020613">
    <property type="entry name" value="Thiolase_CS"/>
</dbReference>
<dbReference type="PIRSF" id="PIRSF000429">
    <property type="entry name" value="Ac-CoA_Ac_transf"/>
    <property type="match status" value="1"/>
</dbReference>
<proteinExistence type="inferred from homology"/>
<feature type="domain" description="Thiolase N-terminal" evidence="6">
    <location>
        <begin position="3"/>
        <end position="261"/>
    </location>
</feature>
<feature type="active site" description="Acyl-thioester intermediate" evidence="4">
    <location>
        <position position="88"/>
    </location>
</feature>
<dbReference type="eggNOG" id="KOG1391">
    <property type="taxonomic scope" value="Eukaryota"/>
</dbReference>
<sequence>MSVFIVGAKRTAFGTFGGAFKDTTATELAVHAAKGAVAACGVDVKKVDNIVVGNVVNSSKDGIYMARHVGLHTGLPIEAPSLLVNRLCGSGFESIVQGTHSIQRGESKIMIAGGSENMSQVPYSLRNARFGTRFGQDLVLEDTLWAGLSDSYCGLPMALTAENLAEKYNISRRECDEWAVRSQQTWNTAQEAGHFKDEIVPVELKSRKGLVSFEVDEHPKTTSTVDKLSAMKPVFKKDGVVTAANASGICDGAAALVLAGEDAIKSEGLTPLVRIVSSASVGVPPEIMGIGPVPAIQAALKSAGLTMNDMDLVEINEAFASQYLACQKELGYSSDIANTCGGAIALGHPLGASGARIMAHLTHKLIRTGGKYAVGAACIGGGQGIAVIIERA</sequence>
<keyword evidence="2 5" id="KW-0808">Transferase</keyword>
<dbReference type="PANTHER" id="PTHR18919">
    <property type="entry name" value="ACETYL-COA C-ACYLTRANSFERASE"/>
    <property type="match status" value="1"/>
</dbReference>
<comment type="similarity">
    <text evidence="1 5">Belongs to the thiolase-like superfamily. Thiolase family.</text>
</comment>
<dbReference type="STRING" id="667725.A0A0L0G0N2"/>
<dbReference type="InterPro" id="IPR020610">
    <property type="entry name" value="Thiolase_AS"/>
</dbReference>
<dbReference type="CDD" id="cd00751">
    <property type="entry name" value="thiolase"/>
    <property type="match status" value="1"/>
</dbReference>
<dbReference type="GO" id="GO:0005739">
    <property type="term" value="C:mitochondrion"/>
    <property type="evidence" value="ECO:0007669"/>
    <property type="project" value="TreeGrafter"/>
</dbReference>
<dbReference type="Proteomes" id="UP000054560">
    <property type="component" value="Unassembled WGS sequence"/>
</dbReference>
<evidence type="ECO:0000256" key="5">
    <source>
        <dbReference type="RuleBase" id="RU003557"/>
    </source>
</evidence>
<name>A0A0L0G0N2_9EUKA</name>
<dbReference type="Gene3D" id="3.40.47.10">
    <property type="match status" value="2"/>
</dbReference>
<dbReference type="EMBL" id="KQ241930">
    <property type="protein sequence ID" value="KNC82414.1"/>
    <property type="molecule type" value="Genomic_DNA"/>
</dbReference>
<protein>
    <submittedName>
        <fullName evidence="8">3-ketoacyl-CoA thiolase, mitochondrial</fullName>
    </submittedName>
</protein>
<dbReference type="OrthoDB" id="5404651at2759"/>
<dbReference type="PROSITE" id="PS00098">
    <property type="entry name" value="THIOLASE_1"/>
    <property type="match status" value="1"/>
</dbReference>
<dbReference type="PROSITE" id="PS00737">
    <property type="entry name" value="THIOLASE_2"/>
    <property type="match status" value="1"/>
</dbReference>
<dbReference type="Pfam" id="PF00108">
    <property type="entry name" value="Thiolase_N"/>
    <property type="match status" value="1"/>
</dbReference>
<organism evidence="8 9">
    <name type="scientific">Sphaeroforma arctica JP610</name>
    <dbReference type="NCBI Taxonomy" id="667725"/>
    <lineage>
        <taxon>Eukaryota</taxon>
        <taxon>Ichthyosporea</taxon>
        <taxon>Ichthyophonida</taxon>
        <taxon>Sphaeroforma</taxon>
    </lineage>
</organism>
<evidence type="ECO:0000256" key="3">
    <source>
        <dbReference type="ARBA" id="ARBA00023315"/>
    </source>
</evidence>
<reference evidence="8 9" key="1">
    <citation type="submission" date="2011-02" db="EMBL/GenBank/DDBJ databases">
        <title>The Genome Sequence of Sphaeroforma arctica JP610.</title>
        <authorList>
            <consortium name="The Broad Institute Genome Sequencing Platform"/>
            <person name="Russ C."/>
            <person name="Cuomo C."/>
            <person name="Young S.K."/>
            <person name="Zeng Q."/>
            <person name="Gargeya S."/>
            <person name="Alvarado L."/>
            <person name="Berlin A."/>
            <person name="Chapman S.B."/>
            <person name="Chen Z."/>
            <person name="Freedman E."/>
            <person name="Gellesch M."/>
            <person name="Goldberg J."/>
            <person name="Griggs A."/>
            <person name="Gujja S."/>
            <person name="Heilman E."/>
            <person name="Heiman D."/>
            <person name="Howarth C."/>
            <person name="Mehta T."/>
            <person name="Neiman D."/>
            <person name="Pearson M."/>
            <person name="Roberts A."/>
            <person name="Saif S."/>
            <person name="Shea T."/>
            <person name="Shenoy N."/>
            <person name="Sisk P."/>
            <person name="Stolte C."/>
            <person name="Sykes S."/>
            <person name="White J."/>
            <person name="Yandava C."/>
            <person name="Burger G."/>
            <person name="Gray M.W."/>
            <person name="Holland P.W.H."/>
            <person name="King N."/>
            <person name="Lang F.B.F."/>
            <person name="Roger A.J."/>
            <person name="Ruiz-Trillo I."/>
            <person name="Haas B."/>
            <person name="Nusbaum C."/>
            <person name="Birren B."/>
        </authorList>
    </citation>
    <scope>NUCLEOTIDE SEQUENCE [LARGE SCALE GENOMIC DNA]</scope>
    <source>
        <strain evidence="8 9">JP610</strain>
    </source>
</reference>
<dbReference type="PANTHER" id="PTHR18919:SF107">
    <property type="entry name" value="ACETYL-COA ACETYLTRANSFERASE, CYTOSOLIC"/>
    <property type="match status" value="1"/>
</dbReference>
<dbReference type="RefSeq" id="XP_014156316.1">
    <property type="nucleotide sequence ID" value="XM_014300841.1"/>
</dbReference>
<feature type="active site" description="Proton acceptor" evidence="4">
    <location>
        <position position="378"/>
    </location>
</feature>
<keyword evidence="3 5" id="KW-0012">Acyltransferase</keyword>
<dbReference type="InterPro" id="IPR020615">
    <property type="entry name" value="Thiolase_acyl_enz_int_AS"/>
</dbReference>
<evidence type="ECO:0000259" key="6">
    <source>
        <dbReference type="Pfam" id="PF00108"/>
    </source>
</evidence>
<dbReference type="NCBIfam" id="TIGR01930">
    <property type="entry name" value="AcCoA-C-Actrans"/>
    <property type="match status" value="1"/>
</dbReference>
<feature type="domain" description="Thiolase C-terminal" evidence="7">
    <location>
        <begin position="269"/>
        <end position="391"/>
    </location>
</feature>
<gene>
    <name evidence="8" type="ORF">SARC_05310</name>
</gene>
<dbReference type="InterPro" id="IPR002155">
    <property type="entry name" value="Thiolase"/>
</dbReference>
<feature type="active site" description="Proton acceptor" evidence="4">
    <location>
        <position position="348"/>
    </location>
</feature>
<evidence type="ECO:0000256" key="2">
    <source>
        <dbReference type="ARBA" id="ARBA00022679"/>
    </source>
</evidence>
<evidence type="ECO:0000256" key="4">
    <source>
        <dbReference type="PIRSR" id="PIRSR000429-1"/>
    </source>
</evidence>
<dbReference type="GO" id="GO:0006635">
    <property type="term" value="P:fatty acid beta-oxidation"/>
    <property type="evidence" value="ECO:0007669"/>
    <property type="project" value="TreeGrafter"/>
</dbReference>
<dbReference type="GeneID" id="25905814"/>
<dbReference type="InterPro" id="IPR016039">
    <property type="entry name" value="Thiolase-like"/>
</dbReference>
<evidence type="ECO:0000313" key="9">
    <source>
        <dbReference type="Proteomes" id="UP000054560"/>
    </source>
</evidence>
<evidence type="ECO:0000259" key="7">
    <source>
        <dbReference type="Pfam" id="PF02803"/>
    </source>
</evidence>
<dbReference type="PROSITE" id="PS00099">
    <property type="entry name" value="THIOLASE_3"/>
    <property type="match status" value="1"/>
</dbReference>
<dbReference type="FunFam" id="3.40.47.10:FF:000010">
    <property type="entry name" value="Acetyl-CoA acetyltransferase (Thiolase)"/>
    <property type="match status" value="1"/>
</dbReference>
<dbReference type="InterPro" id="IPR020616">
    <property type="entry name" value="Thiolase_N"/>
</dbReference>
<dbReference type="AlphaFoldDB" id="A0A0L0G0N2"/>
<dbReference type="InterPro" id="IPR020617">
    <property type="entry name" value="Thiolase_C"/>
</dbReference>
<accession>A0A0L0G0N2</accession>
<evidence type="ECO:0000313" key="8">
    <source>
        <dbReference type="EMBL" id="KNC82414.1"/>
    </source>
</evidence>